<comment type="caution">
    <text evidence="3">The sequence shown here is derived from an EMBL/GenBank/DDBJ whole genome shotgun (WGS) entry which is preliminary data.</text>
</comment>
<reference evidence="3 4" key="1">
    <citation type="journal article" date="2012" name="Plant Cell">
        <title>Genome comparison of barley and maize smut fungi reveals targeted loss of RNA silencing components and species-specific presence of transposable elements.</title>
        <authorList>
            <person name="Laurie J.D."/>
            <person name="Ali S."/>
            <person name="Linning R."/>
            <person name="Mannhaupt G."/>
            <person name="Wong P."/>
            <person name="Gueldener U."/>
            <person name="Muensterkoetter M."/>
            <person name="Moore R."/>
            <person name="Kahmann R."/>
            <person name="Bakkeren G."/>
            <person name="Schirawski J."/>
        </authorList>
    </citation>
    <scope>NUCLEOTIDE SEQUENCE [LARGE SCALE GENOMIC DNA]</scope>
    <source>
        <strain evidence="4">Uh4875-4</strain>
    </source>
</reference>
<evidence type="ECO:0000256" key="2">
    <source>
        <dbReference type="SAM" id="SignalP"/>
    </source>
</evidence>
<dbReference type="STRING" id="1128400.I2FWB2"/>
<name>I2FWB2_USTHO</name>
<feature type="chain" id="PRO_5003658339" evidence="2">
    <location>
        <begin position="25"/>
        <end position="329"/>
    </location>
</feature>
<keyword evidence="4" id="KW-1185">Reference proteome</keyword>
<feature type="signal peptide" evidence="2">
    <location>
        <begin position="1"/>
        <end position="24"/>
    </location>
</feature>
<gene>
    <name evidence="3" type="ORF">UHOR_01096</name>
</gene>
<evidence type="ECO:0000313" key="4">
    <source>
        <dbReference type="Proteomes" id="UP000006174"/>
    </source>
</evidence>
<dbReference type="AlphaFoldDB" id="I2FWB2"/>
<dbReference type="HOGENOM" id="CLU_850455_0_0_1"/>
<evidence type="ECO:0000256" key="1">
    <source>
        <dbReference type="SAM" id="MobiDB-lite"/>
    </source>
</evidence>
<dbReference type="Proteomes" id="UP000006174">
    <property type="component" value="Unassembled WGS sequence"/>
</dbReference>
<proteinExistence type="predicted"/>
<feature type="compositionally biased region" description="Polar residues" evidence="1">
    <location>
        <begin position="162"/>
        <end position="173"/>
    </location>
</feature>
<dbReference type="EMBL" id="CAGI01000162">
    <property type="protein sequence ID" value="CCF51205.1"/>
    <property type="molecule type" value="Genomic_DNA"/>
</dbReference>
<evidence type="ECO:0000313" key="3">
    <source>
        <dbReference type="EMBL" id="CCF51205.1"/>
    </source>
</evidence>
<dbReference type="eggNOG" id="ENOG502RCGX">
    <property type="taxonomic scope" value="Eukaryota"/>
</dbReference>
<organism evidence="3 4">
    <name type="scientific">Ustilago hordei</name>
    <name type="common">Barley covered smut fungus</name>
    <dbReference type="NCBI Taxonomy" id="120017"/>
    <lineage>
        <taxon>Eukaryota</taxon>
        <taxon>Fungi</taxon>
        <taxon>Dikarya</taxon>
        <taxon>Basidiomycota</taxon>
        <taxon>Ustilaginomycotina</taxon>
        <taxon>Ustilaginomycetes</taxon>
        <taxon>Ustilaginales</taxon>
        <taxon>Ustilaginaceae</taxon>
        <taxon>Ustilago</taxon>
    </lineage>
</organism>
<dbReference type="OMA" id="GFCQLDY"/>
<feature type="compositionally biased region" description="Pro residues" evidence="1">
    <location>
        <begin position="141"/>
        <end position="152"/>
    </location>
</feature>
<feature type="region of interest" description="Disordered" evidence="1">
    <location>
        <begin position="137"/>
        <end position="178"/>
    </location>
</feature>
<accession>I2FWB2</accession>
<sequence length="329" mass="35078">MQPNGSWLTLLGAICVSLLPSISATTQISDPNLAVILQYNIVLTDNTKVNDLFCCMGTSAEIPSAAEYKCFEHQALDMGSAPGSRRMGIQFCHHLPGSKPEEAVAAFKDSCSKYPGEYINPDKGQCPQIWPNYKDDYKKPAPAPAPDAPAPKPGTHDPASGTPASNPNASGKGTNDKDGFKAQGTFHYSLVDHSITGALACCKASNAPILTPHKSKCAQRKVTNSAFMRQCANVLPTITNSKKLKGYTTIDGGDDTIVDEKTKQQCSAMWTNAISYTYGFCQLDYDYAADEAIKAFGDDCAAKGGESKDPHIGMCLWNVDDAAADSSTG</sequence>
<keyword evidence="2" id="KW-0732">Signal</keyword>
<protein>
    <submittedName>
        <fullName evidence="3">Uncharacterized protein</fullName>
    </submittedName>
</protein>
<dbReference type="OrthoDB" id="2543697at2759"/>